<dbReference type="GO" id="GO:0009279">
    <property type="term" value="C:cell outer membrane"/>
    <property type="evidence" value="ECO:0007669"/>
    <property type="project" value="UniProtKB-SubCell"/>
</dbReference>
<dbReference type="GO" id="GO:0015344">
    <property type="term" value="F:siderophore uptake transmembrane transporter activity"/>
    <property type="evidence" value="ECO:0007669"/>
    <property type="project" value="TreeGrafter"/>
</dbReference>
<evidence type="ECO:0000256" key="5">
    <source>
        <dbReference type="ARBA" id="ARBA00023136"/>
    </source>
</evidence>
<gene>
    <name evidence="9" type="primary">btuB_23</name>
    <name evidence="9" type="ORF">GALL_284500</name>
</gene>
<proteinExistence type="predicted"/>
<dbReference type="InterPro" id="IPR039426">
    <property type="entry name" value="TonB-dep_rcpt-like"/>
</dbReference>
<comment type="caution">
    <text evidence="9">The sequence shown here is derived from an EMBL/GenBank/DDBJ whole genome shotgun (WGS) entry which is preliminary data.</text>
</comment>
<keyword evidence="4" id="KW-0798">TonB box</keyword>
<organism evidence="9">
    <name type="scientific">mine drainage metagenome</name>
    <dbReference type="NCBI Taxonomy" id="410659"/>
    <lineage>
        <taxon>unclassified sequences</taxon>
        <taxon>metagenomes</taxon>
        <taxon>ecological metagenomes</taxon>
    </lineage>
</organism>
<keyword evidence="2" id="KW-0813">Transport</keyword>
<reference evidence="9" key="1">
    <citation type="submission" date="2016-10" db="EMBL/GenBank/DDBJ databases">
        <title>Sequence of Gallionella enrichment culture.</title>
        <authorList>
            <person name="Poehlein A."/>
            <person name="Muehling M."/>
            <person name="Daniel R."/>
        </authorList>
    </citation>
    <scope>NUCLEOTIDE SEQUENCE</scope>
</reference>
<keyword evidence="6" id="KW-0998">Cell outer membrane</keyword>
<dbReference type="InterPro" id="IPR012910">
    <property type="entry name" value="Plug_dom"/>
</dbReference>
<feature type="domain" description="TonB-dependent receptor plug" evidence="8">
    <location>
        <begin position="73"/>
        <end position="173"/>
    </location>
</feature>
<evidence type="ECO:0000313" key="9">
    <source>
        <dbReference type="EMBL" id="OIQ89646.1"/>
    </source>
</evidence>
<dbReference type="Gene3D" id="2.170.130.10">
    <property type="entry name" value="TonB-dependent receptor, plug domain"/>
    <property type="match status" value="1"/>
</dbReference>
<dbReference type="Pfam" id="PF07715">
    <property type="entry name" value="Plug"/>
    <property type="match status" value="1"/>
</dbReference>
<evidence type="ECO:0000256" key="2">
    <source>
        <dbReference type="ARBA" id="ARBA00022448"/>
    </source>
</evidence>
<dbReference type="PANTHER" id="PTHR30069:SF39">
    <property type="entry name" value="BLL6183 PROTEIN"/>
    <property type="match status" value="1"/>
</dbReference>
<keyword evidence="5" id="KW-0472">Membrane</keyword>
<evidence type="ECO:0000256" key="1">
    <source>
        <dbReference type="ARBA" id="ARBA00004571"/>
    </source>
</evidence>
<dbReference type="PANTHER" id="PTHR30069">
    <property type="entry name" value="TONB-DEPENDENT OUTER MEMBRANE RECEPTOR"/>
    <property type="match status" value="1"/>
</dbReference>
<accession>A0A1J5R121</accession>
<dbReference type="Pfam" id="PF00593">
    <property type="entry name" value="TonB_dep_Rec_b-barrel"/>
    <property type="match status" value="1"/>
</dbReference>
<dbReference type="InterPro" id="IPR000531">
    <property type="entry name" value="Beta-barrel_TonB"/>
</dbReference>
<dbReference type="InterPro" id="IPR037066">
    <property type="entry name" value="Plug_dom_sf"/>
</dbReference>
<evidence type="ECO:0000259" key="7">
    <source>
        <dbReference type="Pfam" id="PF00593"/>
    </source>
</evidence>
<dbReference type="AlphaFoldDB" id="A0A1J5R121"/>
<sequence>MPRIAVAARFGAAAAGLLAAAVGAHAATLPAKSAAPPATRASAAAAPQLPAVIVRLAAVQGFRAPPPQAYDMPGRTLREQPATLLPDALAQHLPGVVLSHEQGNAMQPSLHFDGFAASPLLGTPQGLSVLQDGVRVNEPFGDTVNWDMLPSNAIRSITLVPYADPVFGLNTLGAAVLMQTRDGRHDPGGEVGVEAGSFGRTAENARVGGSRGDWSCFVAARNQHENGYAPYNPSSNRTLFAKATRDADGNRLDMSYTFAQSHLSGSQTLPAEWMNTPADVYTAPDWIDNRLNFFNIGDMQVLSPHWQVTGRVYLRNSDQSGFNSNVNGSYDGTTPTLSNPLASNVANALHQQARGVTLAVRNDTPLAAMPNVVTAGIDEDRQTVGYTQAQQAAGFTPQRYTVGLGPFDQQPVDLGVRNVYRGVYLTEKLSPARWLDVDAGGRYEDATVDMSDHLGGALGGSHGFSRFNPSVGVDVHPTRRASYELRYAQGMRVPMPVELTCASPAAPCTLPNVLVADPSLAAETAHTVRVGAVWHLPGLRVRASYTHTALDNAIQFISLSGMTQGYFANVPQELFRTATVDLLGGSRHWQWSASLSHTLATYESAFLEQSASNSSADANGNIQVRPGDRLPNIPLWSAALSVRYTPTGRWALRAQLTACSDRYAQGDENNRDVHGSVGGFAVVNVGARYRVDRHWRVDLSIDNLFNRVYADFGQLGQNAFTGPDRSYSRDPNAWRNTRFVAPGAPRGAWLGVSYAWH</sequence>
<dbReference type="InterPro" id="IPR036942">
    <property type="entry name" value="Beta-barrel_TonB_sf"/>
</dbReference>
<evidence type="ECO:0000256" key="3">
    <source>
        <dbReference type="ARBA" id="ARBA00022692"/>
    </source>
</evidence>
<comment type="subcellular location">
    <subcellularLocation>
        <location evidence="1">Cell outer membrane</location>
        <topology evidence="1">Multi-pass membrane protein</topology>
    </subcellularLocation>
</comment>
<dbReference type="GO" id="GO:0044718">
    <property type="term" value="P:siderophore transmembrane transport"/>
    <property type="evidence" value="ECO:0007669"/>
    <property type="project" value="TreeGrafter"/>
</dbReference>
<dbReference type="SUPFAM" id="SSF56935">
    <property type="entry name" value="Porins"/>
    <property type="match status" value="1"/>
</dbReference>
<dbReference type="Gene3D" id="2.40.170.20">
    <property type="entry name" value="TonB-dependent receptor, beta-barrel domain"/>
    <property type="match status" value="1"/>
</dbReference>
<evidence type="ECO:0000256" key="4">
    <source>
        <dbReference type="ARBA" id="ARBA00023077"/>
    </source>
</evidence>
<evidence type="ECO:0000256" key="6">
    <source>
        <dbReference type="ARBA" id="ARBA00023237"/>
    </source>
</evidence>
<protein>
    <submittedName>
        <fullName evidence="9">Vitamin B12 transporter BtuB</fullName>
    </submittedName>
</protein>
<name>A0A1J5R121_9ZZZZ</name>
<keyword evidence="3" id="KW-0812">Transmembrane</keyword>
<feature type="domain" description="TonB-dependent receptor-like beta-barrel" evidence="7">
    <location>
        <begin position="248"/>
        <end position="704"/>
    </location>
</feature>
<dbReference type="EMBL" id="MLJW01000321">
    <property type="protein sequence ID" value="OIQ89646.1"/>
    <property type="molecule type" value="Genomic_DNA"/>
</dbReference>
<evidence type="ECO:0000259" key="8">
    <source>
        <dbReference type="Pfam" id="PF07715"/>
    </source>
</evidence>